<proteinExistence type="predicted"/>
<evidence type="ECO:0000313" key="1">
    <source>
        <dbReference type="EMBL" id="KMY96622.1"/>
    </source>
</evidence>
<dbReference type="EMBL" id="CM002912">
    <property type="protein sequence ID" value="KMY96622.1"/>
    <property type="molecule type" value="Genomic_DNA"/>
</dbReference>
<gene>
    <name evidence="1" type="primary">Dsim\GD28564</name>
    <name evidence="1" type="ORF">Dsimw501_GD28564</name>
</gene>
<accession>A0A0J9RLI0</accession>
<organism evidence="1">
    <name type="scientific">Drosophila simulans</name>
    <name type="common">Fruit fly</name>
    <dbReference type="NCBI Taxonomy" id="7240"/>
    <lineage>
        <taxon>Eukaryota</taxon>
        <taxon>Metazoa</taxon>
        <taxon>Ecdysozoa</taxon>
        <taxon>Arthropoda</taxon>
        <taxon>Hexapoda</taxon>
        <taxon>Insecta</taxon>
        <taxon>Pterygota</taxon>
        <taxon>Neoptera</taxon>
        <taxon>Endopterygota</taxon>
        <taxon>Diptera</taxon>
        <taxon>Brachycera</taxon>
        <taxon>Muscomorpha</taxon>
        <taxon>Ephydroidea</taxon>
        <taxon>Drosophilidae</taxon>
        <taxon>Drosophila</taxon>
        <taxon>Sophophora</taxon>
    </lineage>
</organism>
<dbReference type="Proteomes" id="UP000035880">
    <property type="component" value="Chromosome 3L"/>
</dbReference>
<sequence length="92" mass="10143">MFPQSTTRHFTPLVTSNADFDSGEGSWLDLFFLCCKHTRLPPWRFGGGSILRMCGCGNVKLASQGAGVGFIWHFVWYSPTTASYNLFGSASL</sequence>
<name>A0A0J9RLI0_DROSI</name>
<dbReference type="Bgee" id="FBgn0269854">
    <property type="expression patterns" value="Expressed in male reproductive system and 2 other cell types or tissues"/>
</dbReference>
<reference evidence="1" key="2">
    <citation type="submission" date="2014-06" db="EMBL/GenBank/DDBJ databases">
        <authorList>
            <person name="Hu T."/>
            <person name="Eisen M.B."/>
            <person name="Thornton K.R."/>
            <person name="Andolfatto P."/>
        </authorList>
    </citation>
    <scope>NUCLEOTIDE SEQUENCE</scope>
    <source>
        <strain evidence="1">W501</strain>
    </source>
</reference>
<reference evidence="1" key="1">
    <citation type="journal article" date="2013" name="Genome Res.">
        <title>A second-generation assembly of the Drosophila simulans genome provides new insights into patterns of lineage-specific divergence.</title>
        <authorList>
            <person name="Hu T.T."/>
            <person name="Eisen M.B."/>
            <person name="Thornton K.R."/>
            <person name="Andolfatto P."/>
        </authorList>
    </citation>
    <scope>NUCLEOTIDE SEQUENCE [LARGE SCALE GENOMIC DNA]</scope>
    <source>
        <strain evidence="1">W501</strain>
    </source>
</reference>
<protein>
    <submittedName>
        <fullName evidence="1">Uncharacterized protein</fullName>
    </submittedName>
</protein>
<dbReference type="AlphaFoldDB" id="A0A0J9RLI0"/>
<reference evidence="1" key="3">
    <citation type="submission" date="2015-04" db="EMBL/GenBank/DDBJ databases">
        <authorList>
            <consortium name="FlyBase"/>
        </authorList>
    </citation>
    <scope>NUCLEOTIDE SEQUENCE</scope>
    <source>
        <strain evidence="1">W501</strain>
    </source>
</reference>
<dbReference type="KEGG" id="dsi:Dsimw501_GD28564"/>